<feature type="domain" description="DSBA-like thioredoxin" evidence="6">
    <location>
        <begin position="6"/>
        <end position="205"/>
    </location>
</feature>
<dbReference type="GO" id="GO:0006749">
    <property type="term" value="P:glutathione metabolic process"/>
    <property type="evidence" value="ECO:0007669"/>
    <property type="project" value="TreeGrafter"/>
</dbReference>
<keyword evidence="8" id="KW-1185">Reference proteome</keyword>
<dbReference type="OrthoDB" id="4664297at2759"/>
<evidence type="ECO:0000313" key="7">
    <source>
        <dbReference type="EMBL" id="KAF2084260.1"/>
    </source>
</evidence>
<comment type="catalytic activity">
    <reaction evidence="3 4">
        <text>RX + glutathione = an S-substituted glutathione + a halide anion + H(+)</text>
        <dbReference type="Rhea" id="RHEA:16437"/>
        <dbReference type="ChEBI" id="CHEBI:15378"/>
        <dbReference type="ChEBI" id="CHEBI:16042"/>
        <dbReference type="ChEBI" id="CHEBI:17792"/>
        <dbReference type="ChEBI" id="CHEBI:57925"/>
        <dbReference type="ChEBI" id="CHEBI:90779"/>
        <dbReference type="EC" id="2.5.1.18"/>
    </reaction>
</comment>
<evidence type="ECO:0000259" key="6">
    <source>
        <dbReference type="Pfam" id="PF01323"/>
    </source>
</evidence>
<dbReference type="SUPFAM" id="SSF52833">
    <property type="entry name" value="Thioredoxin-like"/>
    <property type="match status" value="1"/>
</dbReference>
<sequence length="219" mass="24538">MAKPKIVLLVDIVSPFAYMAFYALQNLPVFKQCEIKYVPIFLGGVMKACGNTAPINIKNKDKWIETERLRWARLFDIPMAKSMPEGFPPLTINVQRALTALSLSNPEALPDAISAFYKAFWQETKPIQRNETILAALIPVIGEKDANNVIEMIGQKEVKDLLIKRSEEAVTTGTFGLPWFIATNKDGKTESFWGFDHLGQVTDYLGLERPSSGGWKAML</sequence>
<evidence type="ECO:0000256" key="4">
    <source>
        <dbReference type="PIRNR" id="PIRNR006386"/>
    </source>
</evidence>
<name>A0A9P4HS06_9PEZI</name>
<dbReference type="InterPro" id="IPR036249">
    <property type="entry name" value="Thioredoxin-like_sf"/>
</dbReference>
<dbReference type="Proteomes" id="UP000799776">
    <property type="component" value="Unassembled WGS sequence"/>
</dbReference>
<dbReference type="FunFam" id="3.40.30.10:FF:000096">
    <property type="entry name" value="Glutathione S-transferase kappa"/>
    <property type="match status" value="1"/>
</dbReference>
<dbReference type="Pfam" id="PF01323">
    <property type="entry name" value="DSBA"/>
    <property type="match status" value="1"/>
</dbReference>
<dbReference type="AlphaFoldDB" id="A0A9P4HS06"/>
<keyword evidence="2 4" id="KW-0808">Transferase</keyword>
<dbReference type="GO" id="GO:0005739">
    <property type="term" value="C:mitochondrion"/>
    <property type="evidence" value="ECO:0007669"/>
    <property type="project" value="TreeGrafter"/>
</dbReference>
<dbReference type="PANTHER" id="PTHR42943:SF2">
    <property type="entry name" value="GLUTATHIONE S-TRANSFERASE KAPPA 1"/>
    <property type="match status" value="1"/>
</dbReference>
<accession>A0A9P4HS06</accession>
<evidence type="ECO:0000256" key="5">
    <source>
        <dbReference type="PIRSR" id="PIRSR006386-1"/>
    </source>
</evidence>
<comment type="similarity">
    <text evidence="1 4">Belongs to the GST superfamily. Kappa family.</text>
</comment>
<dbReference type="EMBL" id="ML978744">
    <property type="protein sequence ID" value="KAF2084260.1"/>
    <property type="molecule type" value="Genomic_DNA"/>
</dbReference>
<reference evidence="7" key="1">
    <citation type="journal article" date="2020" name="Stud. Mycol.">
        <title>101 Dothideomycetes genomes: a test case for predicting lifestyles and emergence of pathogens.</title>
        <authorList>
            <person name="Haridas S."/>
            <person name="Albert R."/>
            <person name="Binder M."/>
            <person name="Bloem J."/>
            <person name="Labutti K."/>
            <person name="Salamov A."/>
            <person name="Andreopoulos B."/>
            <person name="Baker S."/>
            <person name="Barry K."/>
            <person name="Bills G."/>
            <person name="Bluhm B."/>
            <person name="Cannon C."/>
            <person name="Castanera R."/>
            <person name="Culley D."/>
            <person name="Daum C."/>
            <person name="Ezra D."/>
            <person name="Gonzalez J."/>
            <person name="Henrissat B."/>
            <person name="Kuo A."/>
            <person name="Liang C."/>
            <person name="Lipzen A."/>
            <person name="Lutzoni F."/>
            <person name="Magnuson J."/>
            <person name="Mondo S."/>
            <person name="Nolan M."/>
            <person name="Ohm R."/>
            <person name="Pangilinan J."/>
            <person name="Park H.-J."/>
            <person name="Ramirez L."/>
            <person name="Alfaro M."/>
            <person name="Sun H."/>
            <person name="Tritt A."/>
            <person name="Yoshinaga Y."/>
            <person name="Zwiers L.-H."/>
            <person name="Turgeon B."/>
            <person name="Goodwin S."/>
            <person name="Spatafora J."/>
            <person name="Crous P."/>
            <person name="Grigoriev I."/>
        </authorList>
    </citation>
    <scope>NUCLEOTIDE SEQUENCE</scope>
    <source>
        <strain evidence="7">CBS 121410</strain>
    </source>
</reference>
<gene>
    <name evidence="7" type="ORF">K490DRAFT_49761</name>
</gene>
<dbReference type="GO" id="GO:0005777">
    <property type="term" value="C:peroxisome"/>
    <property type="evidence" value="ECO:0007669"/>
    <property type="project" value="TreeGrafter"/>
</dbReference>
<evidence type="ECO:0000256" key="3">
    <source>
        <dbReference type="ARBA" id="ARBA00047960"/>
    </source>
</evidence>
<dbReference type="GO" id="GO:0016853">
    <property type="term" value="F:isomerase activity"/>
    <property type="evidence" value="ECO:0007669"/>
    <property type="project" value="UniProtKB-KW"/>
</dbReference>
<organism evidence="7 8">
    <name type="scientific">Saccharata proteae CBS 121410</name>
    <dbReference type="NCBI Taxonomy" id="1314787"/>
    <lineage>
        <taxon>Eukaryota</taxon>
        <taxon>Fungi</taxon>
        <taxon>Dikarya</taxon>
        <taxon>Ascomycota</taxon>
        <taxon>Pezizomycotina</taxon>
        <taxon>Dothideomycetes</taxon>
        <taxon>Dothideomycetes incertae sedis</taxon>
        <taxon>Botryosphaeriales</taxon>
        <taxon>Saccharataceae</taxon>
        <taxon>Saccharata</taxon>
    </lineage>
</organism>
<dbReference type="PIRSF" id="PIRSF006386">
    <property type="entry name" value="HCCAis_GSTk"/>
    <property type="match status" value="1"/>
</dbReference>
<evidence type="ECO:0000256" key="2">
    <source>
        <dbReference type="ARBA" id="ARBA00022679"/>
    </source>
</evidence>
<dbReference type="Gene3D" id="3.40.30.10">
    <property type="entry name" value="Glutaredoxin"/>
    <property type="match status" value="1"/>
</dbReference>
<dbReference type="GO" id="GO:0004602">
    <property type="term" value="F:glutathione peroxidase activity"/>
    <property type="evidence" value="ECO:0007669"/>
    <property type="project" value="TreeGrafter"/>
</dbReference>
<dbReference type="PANTHER" id="PTHR42943">
    <property type="entry name" value="GLUTATHIONE S-TRANSFERASE KAPPA"/>
    <property type="match status" value="1"/>
</dbReference>
<dbReference type="GO" id="GO:0004364">
    <property type="term" value="F:glutathione transferase activity"/>
    <property type="evidence" value="ECO:0007669"/>
    <property type="project" value="UniProtKB-UniRule"/>
</dbReference>
<keyword evidence="7" id="KW-0413">Isomerase</keyword>
<comment type="caution">
    <text evidence="7">The sequence shown here is derived from an EMBL/GenBank/DDBJ whole genome shotgun (WGS) entry which is preliminary data.</text>
</comment>
<evidence type="ECO:0000313" key="8">
    <source>
        <dbReference type="Proteomes" id="UP000799776"/>
    </source>
</evidence>
<dbReference type="InterPro" id="IPR001853">
    <property type="entry name" value="DSBA-like_thioredoxin_dom"/>
</dbReference>
<dbReference type="InterPro" id="IPR051924">
    <property type="entry name" value="GST_Kappa/NadH"/>
</dbReference>
<protein>
    <recommendedName>
        <fullName evidence="4">Glutathione S-transferase kappa</fullName>
        <ecNumber evidence="4">2.5.1.18</ecNumber>
    </recommendedName>
</protein>
<evidence type="ECO:0000256" key="1">
    <source>
        <dbReference type="ARBA" id="ARBA00006494"/>
    </source>
</evidence>
<dbReference type="EC" id="2.5.1.18" evidence="4"/>
<feature type="active site" description="Nucleophile" evidence="5">
    <location>
        <position position="14"/>
    </location>
</feature>
<proteinExistence type="inferred from homology"/>
<dbReference type="InterPro" id="IPR014440">
    <property type="entry name" value="HCCAis_GSTk"/>
</dbReference>